<evidence type="ECO:0000313" key="1">
    <source>
        <dbReference type="EMBL" id="KAF9486721.1"/>
    </source>
</evidence>
<organism evidence="1 2">
    <name type="scientific">Pleurotus eryngii</name>
    <name type="common">Boletus of the steppes</name>
    <dbReference type="NCBI Taxonomy" id="5323"/>
    <lineage>
        <taxon>Eukaryota</taxon>
        <taxon>Fungi</taxon>
        <taxon>Dikarya</taxon>
        <taxon>Basidiomycota</taxon>
        <taxon>Agaricomycotina</taxon>
        <taxon>Agaricomycetes</taxon>
        <taxon>Agaricomycetidae</taxon>
        <taxon>Agaricales</taxon>
        <taxon>Pleurotineae</taxon>
        <taxon>Pleurotaceae</taxon>
        <taxon>Pleurotus</taxon>
    </lineage>
</organism>
<dbReference type="AlphaFoldDB" id="A0A9P5ZIY3"/>
<feature type="non-terminal residue" evidence="1">
    <location>
        <position position="1"/>
    </location>
</feature>
<accession>A0A9P5ZIY3</accession>
<name>A0A9P5ZIY3_PLEER</name>
<comment type="caution">
    <text evidence="1">The sequence shown here is derived from an EMBL/GenBank/DDBJ whole genome shotgun (WGS) entry which is preliminary data.</text>
</comment>
<sequence>LCVAHAANLEYPPILPSDSIPSWVWHTDVPGSAPANLILPSDVVPHLVDLQPILRAMPEVFSSGSCSVILKLVANGEEKNVHYHFSKLNLFRLINNNEKTVTSARRLIQELSSSLLVTSLVWFQQQRVLDPLHGLFGSSFPLWKLGCLLNENWLEEDVLNATAEITYF</sequence>
<dbReference type="EMBL" id="MU154977">
    <property type="protein sequence ID" value="KAF9486721.1"/>
    <property type="molecule type" value="Genomic_DNA"/>
</dbReference>
<feature type="non-terminal residue" evidence="1">
    <location>
        <position position="168"/>
    </location>
</feature>
<proteinExistence type="predicted"/>
<protein>
    <submittedName>
        <fullName evidence="1">Uncharacterized protein</fullName>
    </submittedName>
</protein>
<dbReference type="Proteomes" id="UP000807025">
    <property type="component" value="Unassembled WGS sequence"/>
</dbReference>
<evidence type="ECO:0000313" key="2">
    <source>
        <dbReference type="Proteomes" id="UP000807025"/>
    </source>
</evidence>
<dbReference type="OrthoDB" id="3048892at2759"/>
<keyword evidence="2" id="KW-1185">Reference proteome</keyword>
<reference evidence="1" key="1">
    <citation type="submission" date="2020-11" db="EMBL/GenBank/DDBJ databases">
        <authorList>
            <consortium name="DOE Joint Genome Institute"/>
            <person name="Ahrendt S."/>
            <person name="Riley R."/>
            <person name="Andreopoulos W."/>
            <person name="Labutti K."/>
            <person name="Pangilinan J."/>
            <person name="Ruiz-Duenas F.J."/>
            <person name="Barrasa J.M."/>
            <person name="Sanchez-Garcia M."/>
            <person name="Camarero S."/>
            <person name="Miyauchi S."/>
            <person name="Serrano A."/>
            <person name="Linde D."/>
            <person name="Babiker R."/>
            <person name="Drula E."/>
            <person name="Ayuso-Fernandez I."/>
            <person name="Pacheco R."/>
            <person name="Padilla G."/>
            <person name="Ferreira P."/>
            <person name="Barriuso J."/>
            <person name="Kellner H."/>
            <person name="Castanera R."/>
            <person name="Alfaro M."/>
            <person name="Ramirez L."/>
            <person name="Pisabarro A.G."/>
            <person name="Kuo A."/>
            <person name="Tritt A."/>
            <person name="Lipzen A."/>
            <person name="He G."/>
            <person name="Yan M."/>
            <person name="Ng V."/>
            <person name="Cullen D."/>
            <person name="Martin F."/>
            <person name="Rosso M.-N."/>
            <person name="Henrissat B."/>
            <person name="Hibbett D."/>
            <person name="Martinez A.T."/>
            <person name="Grigoriev I.V."/>
        </authorList>
    </citation>
    <scope>NUCLEOTIDE SEQUENCE</scope>
    <source>
        <strain evidence="1">ATCC 90797</strain>
    </source>
</reference>
<gene>
    <name evidence="1" type="ORF">BDN71DRAFT_1374270</name>
</gene>